<dbReference type="OrthoDB" id="157302at2"/>
<dbReference type="EMBL" id="QMIG01000013">
    <property type="protein sequence ID" value="RAW13296.1"/>
    <property type="molecule type" value="Genomic_DNA"/>
</dbReference>
<proteinExistence type="predicted"/>
<sequence>MSAVTPRAEVDTRFSMPGATAPPWEDVQDIVENAELYWISTVHPEGRPHVTPLLAVWVDDALYFCTGPEERKAKNLALNPECVLTTGRNELNDGIDVVVEGSAVRVDDDAKLQRLAVTYEAKYGPGWRFEARDGLFHHSSGAGHALVFEVAPVTVFGFRKGEYSQTKYRF</sequence>
<dbReference type="PANTHER" id="PTHR35176">
    <property type="entry name" value="HEME OXYGENASE HI_0854-RELATED"/>
    <property type="match status" value="1"/>
</dbReference>
<feature type="region of interest" description="Disordered" evidence="2">
    <location>
        <begin position="1"/>
        <end position="21"/>
    </location>
</feature>
<dbReference type="InterPro" id="IPR012349">
    <property type="entry name" value="Split_barrel_FMN-bd"/>
</dbReference>
<dbReference type="RefSeq" id="WP_112258806.1">
    <property type="nucleotide sequence ID" value="NZ_QMIG01000013.1"/>
</dbReference>
<dbReference type="InterPro" id="IPR052019">
    <property type="entry name" value="F420H2_bilvrd_red/Heme_oxyg"/>
</dbReference>
<dbReference type="Proteomes" id="UP000250462">
    <property type="component" value="Unassembled WGS sequence"/>
</dbReference>
<dbReference type="Gene3D" id="2.30.110.10">
    <property type="entry name" value="Electron Transport, Fmn-binding Protein, Chain A"/>
    <property type="match status" value="1"/>
</dbReference>
<name>A0A329QMA8_9ACTN</name>
<dbReference type="GO" id="GO:0070967">
    <property type="term" value="F:coenzyme F420 binding"/>
    <property type="evidence" value="ECO:0007669"/>
    <property type="project" value="TreeGrafter"/>
</dbReference>
<dbReference type="SUPFAM" id="SSF50475">
    <property type="entry name" value="FMN-binding split barrel"/>
    <property type="match status" value="1"/>
</dbReference>
<keyword evidence="5" id="KW-1185">Reference proteome</keyword>
<comment type="caution">
    <text evidence="4">The sequence shown here is derived from an EMBL/GenBank/DDBJ whole genome shotgun (WGS) entry which is preliminary data.</text>
</comment>
<dbReference type="GO" id="GO:0005829">
    <property type="term" value="C:cytosol"/>
    <property type="evidence" value="ECO:0007669"/>
    <property type="project" value="TreeGrafter"/>
</dbReference>
<dbReference type="InterPro" id="IPR011576">
    <property type="entry name" value="Pyridox_Oxase_N"/>
</dbReference>
<protein>
    <submittedName>
        <fullName evidence="4">Pyridoxamine 5'-phosphate oxidase family protein</fullName>
    </submittedName>
</protein>
<dbReference type="Pfam" id="PF01243">
    <property type="entry name" value="PNPOx_N"/>
    <property type="match status" value="1"/>
</dbReference>
<evidence type="ECO:0000313" key="5">
    <source>
        <dbReference type="Proteomes" id="UP000250462"/>
    </source>
</evidence>
<evidence type="ECO:0000256" key="2">
    <source>
        <dbReference type="SAM" id="MobiDB-lite"/>
    </source>
</evidence>
<feature type="domain" description="Pyridoxamine 5'-phosphate oxidase N-terminal" evidence="3">
    <location>
        <begin position="25"/>
        <end position="153"/>
    </location>
</feature>
<dbReference type="AlphaFoldDB" id="A0A329QMA8"/>
<keyword evidence="1" id="KW-0560">Oxidoreductase</keyword>
<accession>A0A329QMA8</accession>
<dbReference type="GO" id="GO:0016627">
    <property type="term" value="F:oxidoreductase activity, acting on the CH-CH group of donors"/>
    <property type="evidence" value="ECO:0007669"/>
    <property type="project" value="TreeGrafter"/>
</dbReference>
<gene>
    <name evidence="4" type="ORF">DPM12_13010</name>
</gene>
<reference evidence="4 5" key="1">
    <citation type="submission" date="2018-06" db="EMBL/GenBank/DDBJ databases">
        <title>Phytoactinopolyspora halophila sp. nov., a novel halophilic actinomycete isolated from a saline soil in China.</title>
        <authorList>
            <person name="Tang S.-K."/>
        </authorList>
    </citation>
    <scope>NUCLEOTIDE SEQUENCE [LARGE SCALE GENOMIC DNA]</scope>
    <source>
        <strain evidence="4 5">YIM 96934</strain>
    </source>
</reference>
<dbReference type="PANTHER" id="PTHR35176:SF4">
    <property type="entry name" value="PYRIDOXAMINE 5'-PHOSPHATE OXIDASE-RELATED FMN-BINDING"/>
    <property type="match status" value="1"/>
</dbReference>
<evidence type="ECO:0000259" key="3">
    <source>
        <dbReference type="Pfam" id="PF01243"/>
    </source>
</evidence>
<evidence type="ECO:0000256" key="1">
    <source>
        <dbReference type="ARBA" id="ARBA00023002"/>
    </source>
</evidence>
<evidence type="ECO:0000313" key="4">
    <source>
        <dbReference type="EMBL" id="RAW13296.1"/>
    </source>
</evidence>
<organism evidence="4 5">
    <name type="scientific">Phytoactinopolyspora halophila</name>
    <dbReference type="NCBI Taxonomy" id="1981511"/>
    <lineage>
        <taxon>Bacteria</taxon>
        <taxon>Bacillati</taxon>
        <taxon>Actinomycetota</taxon>
        <taxon>Actinomycetes</taxon>
        <taxon>Jiangellales</taxon>
        <taxon>Jiangellaceae</taxon>
        <taxon>Phytoactinopolyspora</taxon>
    </lineage>
</organism>